<feature type="compositionally biased region" description="Low complexity" evidence="1">
    <location>
        <begin position="322"/>
        <end position="335"/>
    </location>
</feature>
<keyword evidence="3" id="KW-1185">Reference proteome</keyword>
<evidence type="ECO:0000256" key="1">
    <source>
        <dbReference type="SAM" id="MobiDB-lite"/>
    </source>
</evidence>
<accession>A0ABQ9YF80</accession>
<organism evidence="2 3">
    <name type="scientific">Blattamonas nauphoetae</name>
    <dbReference type="NCBI Taxonomy" id="2049346"/>
    <lineage>
        <taxon>Eukaryota</taxon>
        <taxon>Metamonada</taxon>
        <taxon>Preaxostyla</taxon>
        <taxon>Oxymonadida</taxon>
        <taxon>Blattamonas</taxon>
    </lineage>
</organism>
<sequence length="859" mass="97186">MSHHRTISTLSTTKHVVEAKKKPVERSYIKEHSDELSELSNYYSSLARESGATLSHSNSRSDLSPLSHQRTLGDDEVGLIDRLDLNMEIESLKKMLDRTNTDSLLPYSQPLPVFGHSTSNTQTKSVHSKIPVKVKSKSNFEKGKTLQQRRDEEIEEMQARVRKEEGLRPKQKTQSLKPPPDLLTILPKSRSSSEMNTTDYFVNLHMSYSQKNASSRNITSRKSRYFASTQNSVRNQTPHDVDTYFVEDVTHTVSLPVTRHASPAISKRSTITRSTLSATQRQPHRRSNSALVSLSQTVQPTEIPILTQSDLPTFVAQPQRVSTSHSSTRPSSGVTTPSASKHRRSQSQGISLTQTMPPIPHRTRDFQSFSANISPAQGSPRSSLNTSAYPTRRPVMSVSSQTRLRASSSTSLSRGMPSLPLAASFASTIHSPSLSLQGQLHLVNAAVKNRHHDQRMKNITKRAIVDQEESCKKEMEWISLRKTTHLRVDAPERKILRHKWLVLLFSISRAAALSEGLSENRAERRIKAAVYQKIDLEQQHIIHRKMVERSGQLISKFTHLERLLTQVALNHLVHKRRSMTTIIYRSLFYVHSNLLFFLRVNAFRSKILKSQHIVRRFVSSLLGRVAALDILWSITECNLLFSTPLHMCSAIDYPTKYVKFRSRPSPTLEFKVPLSHNRSQQSQIIAQFSVEAGTEPYRKQARLAHKSQSGAIRTDRSLSELQTRKTAKRTPSSLGSVLPSASYADSSQNEQYNPLLPFAPSHAAHSHRTTASSDVATNRNLHPAVPHFVPPEIRHSILKRAIREARRAWISQSDHRGSDWQWALSDFPLFRSIGPVMPSLVVEGMLMFIKRKRIAKDRE</sequence>
<feature type="compositionally biased region" description="Low complexity" evidence="1">
    <location>
        <begin position="397"/>
        <end position="414"/>
    </location>
</feature>
<feature type="region of interest" description="Disordered" evidence="1">
    <location>
        <begin position="754"/>
        <end position="773"/>
    </location>
</feature>
<feature type="compositionally biased region" description="Polar residues" evidence="1">
    <location>
        <begin position="366"/>
        <end position="389"/>
    </location>
</feature>
<feature type="region of interest" description="Disordered" evidence="1">
    <location>
        <begin position="161"/>
        <end position="190"/>
    </location>
</feature>
<name>A0ABQ9YF80_9EUKA</name>
<feature type="compositionally biased region" description="Polar residues" evidence="1">
    <location>
        <begin position="346"/>
        <end position="356"/>
    </location>
</feature>
<evidence type="ECO:0000313" key="2">
    <source>
        <dbReference type="EMBL" id="KAK2962422.1"/>
    </source>
</evidence>
<gene>
    <name evidence="2" type="ORF">BLNAU_2665</name>
</gene>
<feature type="compositionally biased region" description="Polar residues" evidence="1">
    <location>
        <begin position="267"/>
        <end position="281"/>
    </location>
</feature>
<protein>
    <submittedName>
        <fullName evidence="2">Uncharacterized protein</fullName>
    </submittedName>
</protein>
<reference evidence="2 3" key="1">
    <citation type="journal article" date="2022" name="bioRxiv">
        <title>Genomics of Preaxostyla Flagellates Illuminates Evolutionary Transitions and the Path Towards Mitochondrial Loss.</title>
        <authorList>
            <person name="Novak L.V.F."/>
            <person name="Treitli S.C."/>
            <person name="Pyrih J."/>
            <person name="Halakuc P."/>
            <person name="Pipaliya S.V."/>
            <person name="Vacek V."/>
            <person name="Brzon O."/>
            <person name="Soukal P."/>
            <person name="Eme L."/>
            <person name="Dacks J.B."/>
            <person name="Karnkowska A."/>
            <person name="Elias M."/>
            <person name="Hampl V."/>
        </authorList>
    </citation>
    <scope>NUCLEOTIDE SEQUENCE [LARGE SCALE GENOMIC DNA]</scope>
    <source>
        <strain evidence="2">NAU3</strain>
        <tissue evidence="2">Gut</tissue>
    </source>
</reference>
<feature type="region of interest" description="Disordered" evidence="1">
    <location>
        <begin position="261"/>
        <end position="295"/>
    </location>
</feature>
<feature type="region of interest" description="Disordered" evidence="1">
    <location>
        <begin position="316"/>
        <end position="415"/>
    </location>
</feature>
<feature type="region of interest" description="Disordered" evidence="1">
    <location>
        <begin position="700"/>
        <end position="741"/>
    </location>
</feature>
<dbReference type="Proteomes" id="UP001281761">
    <property type="component" value="Unassembled WGS sequence"/>
</dbReference>
<dbReference type="EMBL" id="JARBJD010000011">
    <property type="protein sequence ID" value="KAK2962422.1"/>
    <property type="molecule type" value="Genomic_DNA"/>
</dbReference>
<proteinExistence type="predicted"/>
<evidence type="ECO:0000313" key="3">
    <source>
        <dbReference type="Proteomes" id="UP001281761"/>
    </source>
</evidence>
<comment type="caution">
    <text evidence="2">The sequence shown here is derived from an EMBL/GenBank/DDBJ whole genome shotgun (WGS) entry which is preliminary data.</text>
</comment>